<feature type="domain" description="Type 9 secretion system plug protein N-terminal" evidence="1">
    <location>
        <begin position="31"/>
        <end position="153"/>
    </location>
</feature>
<evidence type="ECO:0000313" key="3">
    <source>
        <dbReference type="Proteomes" id="UP000711407"/>
    </source>
</evidence>
<name>A0A921E7I2_9BACT</name>
<reference evidence="2" key="2">
    <citation type="submission" date="2021-09" db="EMBL/GenBank/DDBJ databases">
        <authorList>
            <person name="Gilroy R."/>
        </authorList>
    </citation>
    <scope>NUCLEOTIDE SEQUENCE</scope>
    <source>
        <strain evidence="2">4100</strain>
    </source>
</reference>
<dbReference type="EMBL" id="DYXT01000017">
    <property type="protein sequence ID" value="HJE38645.1"/>
    <property type="molecule type" value="Genomic_DNA"/>
</dbReference>
<reference evidence="2" key="1">
    <citation type="journal article" date="2021" name="PeerJ">
        <title>Extensive microbial diversity within the chicken gut microbiome revealed by metagenomics and culture.</title>
        <authorList>
            <person name="Gilroy R."/>
            <person name="Ravi A."/>
            <person name="Getino M."/>
            <person name="Pursley I."/>
            <person name="Horton D.L."/>
            <person name="Alikhan N.F."/>
            <person name="Baker D."/>
            <person name="Gharbi K."/>
            <person name="Hall N."/>
            <person name="Watson M."/>
            <person name="Adriaenssens E.M."/>
            <person name="Foster-Nyarko E."/>
            <person name="Jarju S."/>
            <person name="Secka A."/>
            <person name="Antonio M."/>
            <person name="Oren A."/>
            <person name="Chaudhuri R.R."/>
            <person name="La Ragione R."/>
            <person name="Hildebrand F."/>
            <person name="Pallen M.J."/>
        </authorList>
    </citation>
    <scope>NUCLEOTIDE SEQUENCE</scope>
    <source>
        <strain evidence="2">4100</strain>
    </source>
</reference>
<dbReference type="InterPro" id="IPR031345">
    <property type="entry name" value="T9SS_Plug_N"/>
</dbReference>
<protein>
    <submittedName>
        <fullName evidence="2">DUF5103 domain-containing protein</fullName>
    </submittedName>
</protein>
<dbReference type="Pfam" id="PF17116">
    <property type="entry name" value="T9SS_plug_1st"/>
    <property type="match status" value="1"/>
</dbReference>
<gene>
    <name evidence="2" type="ORF">K8V47_02630</name>
</gene>
<comment type="caution">
    <text evidence="2">The sequence shown here is derived from an EMBL/GenBank/DDBJ whole genome shotgun (WGS) entry which is preliminary data.</text>
</comment>
<dbReference type="Proteomes" id="UP000711407">
    <property type="component" value="Unassembled WGS sequence"/>
</dbReference>
<sequence length="416" mass="47880">MIVVMVCHAPCFADSRQTGTSQAIFAPSFSSLQVEVDGAPLAPPVIYLNTSDRITVKFDERADDMRYMRYDIVACDSDWRPSQLIESEYIDGFNDGYVTDYTLSSLTPTNYVHYEIQLPNDEIRITHPGNYLLRVFDEDDRDIPLLQARFYVVDPAVAIGAEVTSRTDIDTNNAHQQLIINVQTDKIKNVENYFNEFKLVAIQNGRPDNAVLLTRPSRIDGHTLVYDHSRQLIFPAGNEYRRFETVSDKYPGMGVEHVIWDDTYPHYELYPADSRRYEPYLYDQTQYGRYTVRNDAVTDSDSQAKYCIVHFTLNEPQRIDGDYYIEGDLTGRRFSPDNRMIYNQQTQRYEASLLLKQGSYNYQYLFVPKGTQKGMTQPIEGDKYETVNQYTILVYHRGPMDRADSLIGAATVTSGI</sequence>
<accession>A0A921E7I2</accession>
<evidence type="ECO:0000313" key="2">
    <source>
        <dbReference type="EMBL" id="HJE38645.1"/>
    </source>
</evidence>
<proteinExistence type="predicted"/>
<dbReference type="AlphaFoldDB" id="A0A921E7I2"/>
<organism evidence="2 3">
    <name type="scientific">Candidatus Amulumruptor caecigallinarius</name>
    <dbReference type="NCBI Taxonomy" id="2109911"/>
    <lineage>
        <taxon>Bacteria</taxon>
        <taxon>Pseudomonadati</taxon>
        <taxon>Bacteroidota</taxon>
        <taxon>Bacteroidia</taxon>
        <taxon>Bacteroidales</taxon>
        <taxon>Muribaculaceae</taxon>
        <taxon>Candidatus Amulumruptor</taxon>
    </lineage>
</organism>
<evidence type="ECO:0000259" key="1">
    <source>
        <dbReference type="Pfam" id="PF17116"/>
    </source>
</evidence>